<dbReference type="InterPro" id="IPR001214">
    <property type="entry name" value="SET_dom"/>
</dbReference>
<dbReference type="Gene3D" id="6.10.140.2220">
    <property type="match status" value="1"/>
</dbReference>
<dbReference type="CDD" id="cd10536">
    <property type="entry name" value="SET_SMYD4"/>
    <property type="match status" value="1"/>
</dbReference>
<dbReference type="EMBL" id="GDQN01009856">
    <property type="protein sequence ID" value="JAT81198.1"/>
    <property type="molecule type" value="Transcribed_RNA"/>
</dbReference>
<proteinExistence type="predicted"/>
<dbReference type="SUPFAM" id="SSF48452">
    <property type="entry name" value="TPR-like"/>
    <property type="match status" value="1"/>
</dbReference>
<dbReference type="GO" id="GO:0008757">
    <property type="term" value="F:S-adenosylmethionine-dependent methyltransferase activity"/>
    <property type="evidence" value="ECO:0007669"/>
    <property type="project" value="UniProtKB-ARBA"/>
</dbReference>
<dbReference type="Pfam" id="PF00856">
    <property type="entry name" value="SET"/>
    <property type="match status" value="1"/>
</dbReference>
<evidence type="ECO:0000256" key="1">
    <source>
        <dbReference type="ARBA" id="ARBA00022723"/>
    </source>
</evidence>
<feature type="domain" description="SET" evidence="8">
    <location>
        <begin position="185"/>
        <end position="474"/>
    </location>
</feature>
<dbReference type="InterPro" id="IPR002893">
    <property type="entry name" value="Znf_MYND"/>
</dbReference>
<dbReference type="PROSITE" id="PS01360">
    <property type="entry name" value="ZF_MYND_1"/>
    <property type="match status" value="1"/>
</dbReference>
<evidence type="ECO:0000256" key="6">
    <source>
        <dbReference type="ARBA" id="ARBA00093680"/>
    </source>
</evidence>
<keyword evidence="1" id="KW-0479">Metal-binding</keyword>
<keyword evidence="2 7" id="KW-0863">Zinc-finger</keyword>
<dbReference type="AlphaFoldDB" id="A0A1E1W2I5"/>
<dbReference type="InterPro" id="IPR044421">
    <property type="entry name" value="SMYD4_SET"/>
</dbReference>
<evidence type="ECO:0000256" key="2">
    <source>
        <dbReference type="ARBA" id="ARBA00022771"/>
    </source>
</evidence>
<evidence type="ECO:0000256" key="7">
    <source>
        <dbReference type="PROSITE-ProRule" id="PRU00134"/>
    </source>
</evidence>
<evidence type="ECO:0000259" key="8">
    <source>
        <dbReference type="PROSITE" id="PS50280"/>
    </source>
</evidence>
<dbReference type="Gene3D" id="2.170.270.10">
    <property type="entry name" value="SET domain"/>
    <property type="match status" value="1"/>
</dbReference>
<dbReference type="PANTHER" id="PTHR47111">
    <property type="entry name" value="BCDNA.LD29892"/>
    <property type="match status" value="1"/>
</dbReference>
<evidence type="ECO:0000256" key="4">
    <source>
        <dbReference type="ARBA" id="ARBA00093423"/>
    </source>
</evidence>
<evidence type="ECO:0000256" key="3">
    <source>
        <dbReference type="ARBA" id="ARBA00022833"/>
    </source>
</evidence>
<comment type="function">
    <text evidence="4">Protein-lysine N-methyltransferase. Monomethylates PRMT5, modulating its transcriptional activity. May also act as a histone methyltransferase. Plays a critical role in cardiac development. Acts as a key epigenetic regulator of gene expression during cardiac development via its dual activities as a methyltransferase and negative regulator of HDAC1.</text>
</comment>
<feature type="domain" description="MYND-type" evidence="9">
    <location>
        <begin position="230"/>
        <end position="269"/>
    </location>
</feature>
<dbReference type="SUPFAM" id="SSF82199">
    <property type="entry name" value="SET domain"/>
    <property type="match status" value="1"/>
</dbReference>
<dbReference type="PANTHER" id="PTHR47111:SF1">
    <property type="entry name" value="SET AND MYND DOMAIN-CONTAINING PROTEIN 4"/>
    <property type="match status" value="1"/>
</dbReference>
<dbReference type="PROSITE" id="PS50280">
    <property type="entry name" value="SET"/>
    <property type="match status" value="1"/>
</dbReference>
<evidence type="ECO:0000259" key="9">
    <source>
        <dbReference type="PROSITE" id="PS50865"/>
    </source>
</evidence>
<dbReference type="Gene3D" id="1.25.40.10">
    <property type="entry name" value="Tetratricopeptide repeat domain"/>
    <property type="match status" value="1"/>
</dbReference>
<gene>
    <name evidence="10" type="ORF">g.1602</name>
</gene>
<dbReference type="OrthoDB" id="5945798at2759"/>
<dbReference type="InterPro" id="IPR011990">
    <property type="entry name" value="TPR-like_helical_dom_sf"/>
</dbReference>
<dbReference type="Pfam" id="PF01753">
    <property type="entry name" value="zf-MYND"/>
    <property type="match status" value="1"/>
</dbReference>
<protein>
    <recommendedName>
        <fullName evidence="5">Protein-lysine N-methyltransferase SMYD4</fullName>
    </recommendedName>
    <alternativeName>
        <fullName evidence="6">SET and MYND domain-containing protein 4</fullName>
    </alternativeName>
</protein>
<keyword evidence="3" id="KW-0862">Zinc</keyword>
<dbReference type="GO" id="GO:0008170">
    <property type="term" value="F:N-methyltransferase activity"/>
    <property type="evidence" value="ECO:0007669"/>
    <property type="project" value="UniProtKB-ARBA"/>
</dbReference>
<name>A0A1E1W2I5_PECGO</name>
<evidence type="ECO:0000256" key="5">
    <source>
        <dbReference type="ARBA" id="ARBA00093635"/>
    </source>
</evidence>
<dbReference type="InterPro" id="IPR046341">
    <property type="entry name" value="SET_dom_sf"/>
</dbReference>
<evidence type="ECO:0000313" key="10">
    <source>
        <dbReference type="EMBL" id="JAT81198.1"/>
    </source>
</evidence>
<sequence length="604" mass="69341">MSIDSCYENVIAKLTNQGKIKDISQKLLSLTTNGERVLYVYELLGTLKALPKVTAVHKTENVSLYYRNQGNQVFKNKDDYRALQYYNLALLHAPLKSECYCLALSNRSAVFLSLKKYKECLQDIQEIQTMEYPEKLKDKMLKRQTTCEEYFAKENEFIHESNDETTQKILKLEGPRDPRFPCASTKLEVVFSEEMGRHVIAREDIKVGEILVQEDPYFTLLLKSQFLFSCSYCLSRDLNLLPCTKCCLSLYCSEECRKKAWVEYHAVECYLMATLVQMDFTKLELLALRTVIKARNDHSDWEGLLDTIKEAERNMNNEYRGHVKVDGEWVYDSQYYPSIHTLASNIEKRSISDIFQKAVTAAVFLHFLITNTDFLKPDNKSQEEAVLNCVAGTLLLHIMTSPTNMHGLSTNIQTWDGNYIEEMSIASAPYAYHSLLNHSCAPNVVRFSKLGTGQMTLYALRPIKKGMQLFDNYGSHHALQDRQSRQEALRFQYKFTCLCEACVNNWPTYLQMTRCRNVPANILRTKDKVLDADAIDELQKGDQGTALKLYKPLCELIEALEPYAPCGELADCQESVKQCLTILRGLVPYGYSKIVQWDAVPKVK</sequence>
<reference evidence="10" key="1">
    <citation type="submission" date="2015-09" db="EMBL/GenBank/DDBJ databases">
        <title>De novo assembly of Pectinophora gossypiella (Pink Bollworm) gut transcriptome.</title>
        <authorList>
            <person name="Tassone E.E."/>
        </authorList>
    </citation>
    <scope>NUCLEOTIDE SEQUENCE</scope>
</reference>
<accession>A0A1E1W2I5</accession>
<dbReference type="Gene3D" id="1.10.220.160">
    <property type="match status" value="1"/>
</dbReference>
<dbReference type="GO" id="GO:0008270">
    <property type="term" value="F:zinc ion binding"/>
    <property type="evidence" value="ECO:0007669"/>
    <property type="project" value="UniProtKB-KW"/>
</dbReference>
<dbReference type="PROSITE" id="PS50865">
    <property type="entry name" value="ZF_MYND_2"/>
    <property type="match status" value="1"/>
</dbReference>
<organism evidence="10">
    <name type="scientific">Pectinophora gossypiella</name>
    <name type="common">Cotton pink bollworm</name>
    <name type="synonym">Depressaria gossypiella</name>
    <dbReference type="NCBI Taxonomy" id="13191"/>
    <lineage>
        <taxon>Eukaryota</taxon>
        <taxon>Metazoa</taxon>
        <taxon>Ecdysozoa</taxon>
        <taxon>Arthropoda</taxon>
        <taxon>Hexapoda</taxon>
        <taxon>Insecta</taxon>
        <taxon>Pterygota</taxon>
        <taxon>Neoptera</taxon>
        <taxon>Endopterygota</taxon>
        <taxon>Lepidoptera</taxon>
        <taxon>Glossata</taxon>
        <taxon>Ditrysia</taxon>
        <taxon>Gelechioidea</taxon>
        <taxon>Gelechiidae</taxon>
        <taxon>Apatetrinae</taxon>
        <taxon>Pectinophora</taxon>
    </lineage>
</organism>
<dbReference type="GO" id="GO:0008276">
    <property type="term" value="F:protein methyltransferase activity"/>
    <property type="evidence" value="ECO:0007669"/>
    <property type="project" value="UniProtKB-ARBA"/>
</dbReference>